<proteinExistence type="predicted"/>
<protein>
    <submittedName>
        <fullName evidence="2">Uncharacterized protein</fullName>
    </submittedName>
</protein>
<comment type="caution">
    <text evidence="2">The sequence shown here is derived from an EMBL/GenBank/DDBJ whole genome shotgun (WGS) entry which is preliminary data.</text>
</comment>
<keyword evidence="3" id="KW-1185">Reference proteome</keyword>
<dbReference type="AlphaFoldDB" id="A0ABD2ZPU1"/>
<feature type="region of interest" description="Disordered" evidence="1">
    <location>
        <begin position="56"/>
        <end position="128"/>
    </location>
</feature>
<dbReference type="EMBL" id="JBJUIK010000008">
    <property type="protein sequence ID" value="KAL3520477.1"/>
    <property type="molecule type" value="Genomic_DNA"/>
</dbReference>
<name>A0ABD2ZPU1_9GENT</name>
<evidence type="ECO:0000313" key="3">
    <source>
        <dbReference type="Proteomes" id="UP001630127"/>
    </source>
</evidence>
<feature type="compositionally biased region" description="Acidic residues" evidence="1">
    <location>
        <begin position="92"/>
        <end position="106"/>
    </location>
</feature>
<evidence type="ECO:0000313" key="2">
    <source>
        <dbReference type="EMBL" id="KAL3520477.1"/>
    </source>
</evidence>
<dbReference type="Proteomes" id="UP001630127">
    <property type="component" value="Unassembled WGS sequence"/>
</dbReference>
<organism evidence="2 3">
    <name type="scientific">Cinchona calisaya</name>
    <dbReference type="NCBI Taxonomy" id="153742"/>
    <lineage>
        <taxon>Eukaryota</taxon>
        <taxon>Viridiplantae</taxon>
        <taxon>Streptophyta</taxon>
        <taxon>Embryophyta</taxon>
        <taxon>Tracheophyta</taxon>
        <taxon>Spermatophyta</taxon>
        <taxon>Magnoliopsida</taxon>
        <taxon>eudicotyledons</taxon>
        <taxon>Gunneridae</taxon>
        <taxon>Pentapetalae</taxon>
        <taxon>asterids</taxon>
        <taxon>lamiids</taxon>
        <taxon>Gentianales</taxon>
        <taxon>Rubiaceae</taxon>
        <taxon>Cinchonoideae</taxon>
        <taxon>Cinchoneae</taxon>
        <taxon>Cinchona</taxon>
    </lineage>
</organism>
<gene>
    <name evidence="2" type="ORF">ACH5RR_018626</name>
</gene>
<accession>A0ABD2ZPU1</accession>
<evidence type="ECO:0000256" key="1">
    <source>
        <dbReference type="SAM" id="MobiDB-lite"/>
    </source>
</evidence>
<reference evidence="2 3" key="1">
    <citation type="submission" date="2024-11" db="EMBL/GenBank/DDBJ databases">
        <title>A near-complete genome assembly of Cinchona calisaya.</title>
        <authorList>
            <person name="Lian D.C."/>
            <person name="Zhao X.W."/>
            <person name="Wei L."/>
        </authorList>
    </citation>
    <scope>NUCLEOTIDE SEQUENCE [LARGE SCALE GENOMIC DNA]</scope>
    <source>
        <tissue evidence="2">Nenye</tissue>
    </source>
</reference>
<sequence>MLQLKVQQETNLLYEEFGWKIFWQDRYHNSRNTYRHILQNVRHNLKLAYNHTMELNGIDGEGNKSNQEKQIPAQEVEQVQGQPIGKMNGMMEEFEKDPEEDLEEEPGENHGWNIEKESDSSDGIMVVD</sequence>